<evidence type="ECO:0000313" key="1">
    <source>
        <dbReference type="EMBL" id="DAF93814.1"/>
    </source>
</evidence>
<sequence length="32" mass="3038">MACSSFASSSVASSAVAFGAEDSSVVRVIGSA</sequence>
<proteinExistence type="predicted"/>
<protein>
    <submittedName>
        <fullName evidence="1">Uncharacterized protein</fullName>
    </submittedName>
</protein>
<name>A0A8S5UHG6_9CAUD</name>
<accession>A0A8S5UHG6</accession>
<organism evidence="1">
    <name type="scientific">Siphoviridae sp. ct0eR1</name>
    <dbReference type="NCBI Taxonomy" id="2825297"/>
    <lineage>
        <taxon>Viruses</taxon>
        <taxon>Duplodnaviria</taxon>
        <taxon>Heunggongvirae</taxon>
        <taxon>Uroviricota</taxon>
        <taxon>Caudoviricetes</taxon>
    </lineage>
</organism>
<reference evidence="1" key="1">
    <citation type="journal article" date="2021" name="Proc. Natl. Acad. Sci. U.S.A.">
        <title>A Catalog of Tens of Thousands of Viruses from Human Metagenomes Reveals Hidden Associations with Chronic Diseases.</title>
        <authorList>
            <person name="Tisza M.J."/>
            <person name="Buck C.B."/>
        </authorList>
    </citation>
    <scope>NUCLEOTIDE SEQUENCE</scope>
    <source>
        <strain evidence="1">Ct0eR1</strain>
    </source>
</reference>
<dbReference type="EMBL" id="BK016087">
    <property type="protein sequence ID" value="DAF93814.1"/>
    <property type="molecule type" value="Genomic_DNA"/>
</dbReference>